<evidence type="ECO:0000313" key="4">
    <source>
        <dbReference type="EMBL" id="ROO85014.1"/>
    </source>
</evidence>
<organism evidence="4 5">
    <name type="scientific">Actinocorallia herbida</name>
    <dbReference type="NCBI Taxonomy" id="58109"/>
    <lineage>
        <taxon>Bacteria</taxon>
        <taxon>Bacillati</taxon>
        <taxon>Actinomycetota</taxon>
        <taxon>Actinomycetes</taxon>
        <taxon>Streptosporangiales</taxon>
        <taxon>Thermomonosporaceae</taxon>
        <taxon>Actinocorallia</taxon>
    </lineage>
</organism>
<comment type="caution">
    <text evidence="4">The sequence shown here is derived from an EMBL/GenBank/DDBJ whole genome shotgun (WGS) entry which is preliminary data.</text>
</comment>
<dbReference type="PROSITE" id="PS51635">
    <property type="entry name" value="PNPLA"/>
    <property type="match status" value="1"/>
</dbReference>
<dbReference type="InterPro" id="IPR002641">
    <property type="entry name" value="PNPLA_dom"/>
</dbReference>
<gene>
    <name evidence="4" type="ORF">EDD29_2549</name>
</gene>
<dbReference type="Pfam" id="PF01734">
    <property type="entry name" value="Patatin"/>
    <property type="match status" value="1"/>
</dbReference>
<dbReference type="GO" id="GO:0016042">
    <property type="term" value="P:lipid catabolic process"/>
    <property type="evidence" value="ECO:0007669"/>
    <property type="project" value="UniProtKB-UniRule"/>
</dbReference>
<dbReference type="OrthoDB" id="2339873at2"/>
<keyword evidence="5" id="KW-1185">Reference proteome</keyword>
<sequence>MEPPVTLVLGPGGPAGTSWLVGLARGLRARSIDLASADVLVGTSAGAIAAAVLGGGRDLAALEDLPADSVPLRPSPRLPEVFGLLGAGGDPAETRRLAGRLAMETAPAAEAVHVAGMAWLLGGDPPWPDIRLLIPTVAADSGEPRVWTSADGIPLVRVVAASTAFPGTAPPVVLDGAPHIDGALRAGVNADLAPPGGTVVLVEPMARMFPGAPPAPGAVRVVPDDASAAALADPLDVTAWTRAHRAGLAQAEAVAPILAPLLAR</sequence>
<dbReference type="EMBL" id="RJKE01000001">
    <property type="protein sequence ID" value="ROO85014.1"/>
    <property type="molecule type" value="Genomic_DNA"/>
</dbReference>
<keyword evidence="1 2" id="KW-0443">Lipid metabolism</keyword>
<comment type="caution">
    <text evidence="2">Lacks conserved residue(s) required for the propagation of feature annotation.</text>
</comment>
<name>A0A3N1CUW4_9ACTN</name>
<feature type="active site" description="Proton acceptor" evidence="2">
    <location>
        <position position="181"/>
    </location>
</feature>
<feature type="short sequence motif" description="GXSXG" evidence="2">
    <location>
        <begin position="42"/>
        <end position="46"/>
    </location>
</feature>
<evidence type="ECO:0000256" key="2">
    <source>
        <dbReference type="PROSITE-ProRule" id="PRU01161"/>
    </source>
</evidence>
<keyword evidence="2" id="KW-0442">Lipid degradation</keyword>
<feature type="domain" description="PNPLA" evidence="3">
    <location>
        <begin position="7"/>
        <end position="194"/>
    </location>
</feature>
<evidence type="ECO:0000256" key="1">
    <source>
        <dbReference type="ARBA" id="ARBA00023098"/>
    </source>
</evidence>
<dbReference type="Gene3D" id="3.40.1090.10">
    <property type="entry name" value="Cytosolic phospholipase A2 catalytic domain"/>
    <property type="match status" value="2"/>
</dbReference>
<evidence type="ECO:0000259" key="3">
    <source>
        <dbReference type="PROSITE" id="PS51635"/>
    </source>
</evidence>
<reference evidence="4 5" key="1">
    <citation type="submission" date="2018-11" db="EMBL/GenBank/DDBJ databases">
        <title>Sequencing the genomes of 1000 actinobacteria strains.</title>
        <authorList>
            <person name="Klenk H.-P."/>
        </authorList>
    </citation>
    <scope>NUCLEOTIDE SEQUENCE [LARGE SCALE GENOMIC DNA]</scope>
    <source>
        <strain evidence="4 5">DSM 44254</strain>
    </source>
</reference>
<evidence type="ECO:0000313" key="5">
    <source>
        <dbReference type="Proteomes" id="UP000272400"/>
    </source>
</evidence>
<keyword evidence="2" id="KW-0378">Hydrolase</keyword>
<feature type="short sequence motif" description="DGA/G" evidence="2">
    <location>
        <begin position="181"/>
        <end position="183"/>
    </location>
</feature>
<dbReference type="InterPro" id="IPR016035">
    <property type="entry name" value="Acyl_Trfase/lysoPLipase"/>
</dbReference>
<proteinExistence type="predicted"/>
<dbReference type="GO" id="GO:0016787">
    <property type="term" value="F:hydrolase activity"/>
    <property type="evidence" value="ECO:0007669"/>
    <property type="project" value="UniProtKB-UniRule"/>
</dbReference>
<protein>
    <submittedName>
        <fullName evidence="4">NTE family protein</fullName>
    </submittedName>
</protein>
<accession>A0A3N1CUW4</accession>
<dbReference type="AlphaFoldDB" id="A0A3N1CUW4"/>
<feature type="active site" description="Nucleophile" evidence="2">
    <location>
        <position position="44"/>
    </location>
</feature>
<dbReference type="Proteomes" id="UP000272400">
    <property type="component" value="Unassembled WGS sequence"/>
</dbReference>
<dbReference type="SUPFAM" id="SSF52151">
    <property type="entry name" value="FabD/lysophospholipase-like"/>
    <property type="match status" value="1"/>
</dbReference>